<evidence type="ECO:0008006" key="5">
    <source>
        <dbReference type="Google" id="ProtNLM"/>
    </source>
</evidence>
<proteinExistence type="predicted"/>
<evidence type="ECO:0000313" key="3">
    <source>
        <dbReference type="EMBL" id="GAW98537.1"/>
    </source>
</evidence>
<feature type="compositionally biased region" description="Polar residues" evidence="1">
    <location>
        <begin position="134"/>
        <end position="143"/>
    </location>
</feature>
<evidence type="ECO:0000313" key="4">
    <source>
        <dbReference type="Proteomes" id="UP000198374"/>
    </source>
</evidence>
<dbReference type="AlphaFoldDB" id="A0A1Z5IA94"/>
<feature type="compositionally biased region" description="Basic and acidic residues" evidence="1">
    <location>
        <begin position="144"/>
        <end position="153"/>
    </location>
</feature>
<comment type="caution">
    <text evidence="3">The sequence shown here is derived from an EMBL/GenBank/DDBJ whole genome shotgun (WGS) entry which is preliminary data.</text>
</comment>
<keyword evidence="2" id="KW-0732">Signal</keyword>
<feature type="chain" id="PRO_5012396547" description="Lipoprotein" evidence="2">
    <location>
        <begin position="31"/>
        <end position="318"/>
    </location>
</feature>
<protein>
    <recommendedName>
        <fullName evidence="5">Lipoprotein</fullName>
    </recommendedName>
</protein>
<dbReference type="OrthoDB" id="2281012at2"/>
<evidence type="ECO:0000256" key="2">
    <source>
        <dbReference type="SAM" id="SignalP"/>
    </source>
</evidence>
<feature type="signal peptide" evidence="2">
    <location>
        <begin position="1"/>
        <end position="30"/>
    </location>
</feature>
<name>A0A1Z5IA94_9LACO</name>
<organism evidence="3 4">
    <name type="scientific">Secundilactobacillus mixtipabuli</name>
    <dbReference type="NCBI Taxonomy" id="1435342"/>
    <lineage>
        <taxon>Bacteria</taxon>
        <taxon>Bacillati</taxon>
        <taxon>Bacillota</taxon>
        <taxon>Bacilli</taxon>
        <taxon>Lactobacillales</taxon>
        <taxon>Lactobacillaceae</taxon>
        <taxon>Secundilactobacillus</taxon>
    </lineage>
</organism>
<accession>A0A1Z5IA94</accession>
<dbReference type="PROSITE" id="PS51257">
    <property type="entry name" value="PROKAR_LIPOPROTEIN"/>
    <property type="match status" value="1"/>
</dbReference>
<evidence type="ECO:0000256" key="1">
    <source>
        <dbReference type="SAM" id="MobiDB-lite"/>
    </source>
</evidence>
<keyword evidence="4" id="KW-1185">Reference proteome</keyword>
<sequence length="318" mass="35063" precursor="true">MEKRVRKHRLALMVMLGLAAIGLAGCGANAENAAKTSKVAFMKTAQNKQPQVWLQGSLSRDTVHKDDTFSVLVVQNGKETAYSKAQLTFKDIKGKSDAQVIKLAKTKQKSAFNKMVKDQKTYLKEALAAAQSSLKNQQSSVSDYKQEPIKNTDDDGSPANLKAAQAKIDQVKHNMALFNATKFTYAAPKAHKLSAYVNTDDNDKKVTAENINWQEDNPAFKTPDDTSAITNTNVSKLYQYKSENAMSYTFDENGLISESVSLLNEKYVGYYVTENGDTSSYDWFLITRTKNAKASAQFDTAKTPSIKKTSASLVSSDD</sequence>
<dbReference type="EMBL" id="BCMF01000002">
    <property type="protein sequence ID" value="GAW98537.1"/>
    <property type="molecule type" value="Genomic_DNA"/>
</dbReference>
<dbReference type="Proteomes" id="UP000198374">
    <property type="component" value="Unassembled WGS sequence"/>
</dbReference>
<dbReference type="RefSeq" id="WP_089108351.1">
    <property type="nucleotide sequence ID" value="NZ_BCMF01000002.1"/>
</dbReference>
<reference evidence="3 4" key="1">
    <citation type="submission" date="2015-11" db="EMBL/GenBank/DDBJ databases">
        <title>Draft genome sequences of new species of the genus Lactobacillus isolated from orchardgrass silage.</title>
        <authorList>
            <person name="Tohno M."/>
            <person name="Tanizawa Y."/>
            <person name="Arita M."/>
        </authorList>
    </citation>
    <scope>NUCLEOTIDE SEQUENCE [LARGE SCALE GENOMIC DNA]</scope>
    <source>
        <strain evidence="3 4">IWT30</strain>
    </source>
</reference>
<gene>
    <name evidence="3" type="ORF">IWT30_00482</name>
</gene>
<feature type="region of interest" description="Disordered" evidence="1">
    <location>
        <begin position="134"/>
        <end position="157"/>
    </location>
</feature>